<organism evidence="2 3">
    <name type="scientific">Cohnella luojiensis</name>
    <dbReference type="NCBI Taxonomy" id="652876"/>
    <lineage>
        <taxon>Bacteria</taxon>
        <taxon>Bacillati</taxon>
        <taxon>Bacillota</taxon>
        <taxon>Bacilli</taxon>
        <taxon>Bacillales</taxon>
        <taxon>Paenibacillaceae</taxon>
        <taxon>Cohnella</taxon>
    </lineage>
</organism>
<name>A0A4Y8M1H8_9BACL</name>
<dbReference type="AlphaFoldDB" id="A0A4Y8M1H8"/>
<protein>
    <submittedName>
        <fullName evidence="2">Spore maturation protein cgeB</fullName>
    </submittedName>
</protein>
<evidence type="ECO:0000259" key="1">
    <source>
        <dbReference type="Pfam" id="PF13524"/>
    </source>
</evidence>
<evidence type="ECO:0000313" key="3">
    <source>
        <dbReference type="Proteomes" id="UP000297900"/>
    </source>
</evidence>
<evidence type="ECO:0000313" key="2">
    <source>
        <dbReference type="EMBL" id="TFE27853.1"/>
    </source>
</evidence>
<accession>A0A4Y8M1H8</accession>
<comment type="caution">
    <text evidence="2">The sequence shown here is derived from an EMBL/GenBank/DDBJ whole genome shotgun (WGS) entry which is preliminary data.</text>
</comment>
<dbReference type="Pfam" id="PF13524">
    <property type="entry name" value="Glyco_trans_1_2"/>
    <property type="match status" value="1"/>
</dbReference>
<dbReference type="Proteomes" id="UP000297900">
    <property type="component" value="Unassembled WGS sequence"/>
</dbReference>
<keyword evidence="3" id="KW-1185">Reference proteome</keyword>
<dbReference type="OrthoDB" id="110463at2"/>
<reference evidence="2 3" key="1">
    <citation type="submission" date="2019-03" db="EMBL/GenBank/DDBJ databases">
        <title>Cohnella endophytica sp. nov., a novel endophytic bacterium isolated from bark of Sonneratia apetala.</title>
        <authorList>
            <person name="Tuo L."/>
        </authorList>
    </citation>
    <scope>NUCLEOTIDE SEQUENCE [LARGE SCALE GENOMIC DNA]</scope>
    <source>
        <strain evidence="2 3">CCTCC AB 208254</strain>
    </source>
</reference>
<feature type="domain" description="Spore protein YkvP/CgeB glycosyl transferase-like" evidence="1">
    <location>
        <begin position="199"/>
        <end position="358"/>
    </location>
</feature>
<dbReference type="EMBL" id="SOMN01000008">
    <property type="protein sequence ID" value="TFE27853.1"/>
    <property type="molecule type" value="Genomic_DNA"/>
</dbReference>
<proteinExistence type="predicted"/>
<gene>
    <name evidence="2" type="ORF">E2980_08710</name>
</gene>
<sequence>MNGQAYRKGREDGYPLGWNHGRWLGHCESIIARAAPVPVKRPIHVLYVTSGKGYPYSPLDNGIYETLKTVAERVTLALPVQDVAKIAAKSRPDVMLVLDGMNMPFDKVQAVRSLGIRTAIWFTDDPYYSDVTAEIALRYHSVFTLERSCLPFYSGLGCPRVHYLPLGVFPGDFRPRNPLISKRGDVSFVGTAYWNRVKLFHQLIPLLAHRRLHISGMWWDRLPEYDRWKALIDLGRWMDPGQTSERYNASRIVINAHRAHNDDTFNQNKARIPAVSPNPRTFEISACATLQMTDLREDIAQFYIPGQEIITYDSPQDLVDKTEYYLEHEEERQAVALRGLYRTLRDHTYISRLNQLLDLTMNG</sequence>
<dbReference type="InterPro" id="IPR055259">
    <property type="entry name" value="YkvP/CgeB_Glyco_trans-like"/>
</dbReference>